<dbReference type="AlphaFoldDB" id="A0A7W5ZWR5"/>
<keyword evidence="2" id="KW-1185">Reference proteome</keyword>
<gene>
    <name evidence="1" type="ORF">GGQ88_002652</name>
</gene>
<evidence type="ECO:0000313" key="2">
    <source>
        <dbReference type="Proteomes" id="UP000562395"/>
    </source>
</evidence>
<reference evidence="1 2" key="1">
    <citation type="submission" date="2020-08" db="EMBL/GenBank/DDBJ databases">
        <title>Genomic Encyclopedia of Type Strains, Phase IV (KMG-IV): sequencing the most valuable type-strain genomes for metagenomic binning, comparative biology and taxonomic classification.</title>
        <authorList>
            <person name="Goeker M."/>
        </authorList>
    </citation>
    <scope>NUCLEOTIDE SEQUENCE [LARGE SCALE GENOMIC DNA]</scope>
    <source>
        <strain evidence="1 2">DSM 14552</strain>
    </source>
</reference>
<dbReference type="Proteomes" id="UP000562395">
    <property type="component" value="Unassembled WGS sequence"/>
</dbReference>
<evidence type="ECO:0000313" key="1">
    <source>
        <dbReference type="EMBL" id="MBB3861368.1"/>
    </source>
</evidence>
<protein>
    <submittedName>
        <fullName evidence="1">Uncharacterized protein</fullName>
    </submittedName>
</protein>
<dbReference type="EMBL" id="JACICY010000006">
    <property type="protein sequence ID" value="MBB3861368.1"/>
    <property type="molecule type" value="Genomic_DNA"/>
</dbReference>
<name>A0A7W5ZWR5_9SPHN</name>
<comment type="caution">
    <text evidence="1">The sequence shown here is derived from an EMBL/GenBank/DDBJ whole genome shotgun (WGS) entry which is preliminary data.</text>
</comment>
<proteinExistence type="predicted"/>
<accession>A0A7W5ZWR5</accession>
<sequence length="113" mass="12524">MSNESLDRFKSLFADLGAALPPAPLKVICLLGELDLNAVYTREPDFLLDLTLRITADSILACYDMVGPAKADYLGALRLISLKLNFIANQEVENSELLTYLSKLDSQLDEFNI</sequence>
<organism evidence="1 2">
    <name type="scientific">Novosphingobium hassiacum</name>
    <dbReference type="NCBI Taxonomy" id="173676"/>
    <lineage>
        <taxon>Bacteria</taxon>
        <taxon>Pseudomonadati</taxon>
        <taxon>Pseudomonadota</taxon>
        <taxon>Alphaproteobacteria</taxon>
        <taxon>Sphingomonadales</taxon>
        <taxon>Sphingomonadaceae</taxon>
        <taxon>Novosphingobium</taxon>
    </lineage>
</organism>
<dbReference type="RefSeq" id="WP_183613877.1">
    <property type="nucleotide sequence ID" value="NZ_JACICY010000006.1"/>
</dbReference>